<name>A0A3D8S011_9HELO</name>
<dbReference type="AlphaFoldDB" id="A0A3D8S011"/>
<proteinExistence type="predicted"/>
<comment type="caution">
    <text evidence="1">The sequence shown here is derived from an EMBL/GenBank/DDBJ whole genome shotgun (WGS) entry which is preliminary data.</text>
</comment>
<gene>
    <name evidence="1" type="ORF">BP6252_04072</name>
</gene>
<dbReference type="Proteomes" id="UP000256645">
    <property type="component" value="Unassembled WGS sequence"/>
</dbReference>
<dbReference type="EMBL" id="PDLM01000004">
    <property type="protein sequence ID" value="RDW79434.1"/>
    <property type="molecule type" value="Genomic_DNA"/>
</dbReference>
<evidence type="ECO:0000313" key="2">
    <source>
        <dbReference type="Proteomes" id="UP000256645"/>
    </source>
</evidence>
<keyword evidence="2" id="KW-1185">Reference proteome</keyword>
<protein>
    <submittedName>
        <fullName evidence="1">Uncharacterized protein</fullName>
    </submittedName>
</protein>
<evidence type="ECO:0000313" key="1">
    <source>
        <dbReference type="EMBL" id="RDW79434.1"/>
    </source>
</evidence>
<sequence length="168" mass="18938">MNTPSVPSLPVRYLSVVTKKGNAHYFRRIPINDDNVCSVGMEEFRDQVQKLGLLGGNWKFSQTFLKLVVETVTVSRFGPFDIEAQPPGDCEFQVVIESRQLSLGLTSGLQEPGKLSNHVRFTTMVERYITPATNIAERPTTTSPIEALLITRQVKEGLRSRTWTLHYV</sequence>
<accession>A0A3D8S011</accession>
<organism evidence="1 2">
    <name type="scientific">Coleophoma cylindrospora</name>
    <dbReference type="NCBI Taxonomy" id="1849047"/>
    <lineage>
        <taxon>Eukaryota</taxon>
        <taxon>Fungi</taxon>
        <taxon>Dikarya</taxon>
        <taxon>Ascomycota</taxon>
        <taxon>Pezizomycotina</taxon>
        <taxon>Leotiomycetes</taxon>
        <taxon>Helotiales</taxon>
        <taxon>Dermateaceae</taxon>
        <taxon>Coleophoma</taxon>
    </lineage>
</organism>
<reference evidence="1 2" key="1">
    <citation type="journal article" date="2018" name="IMA Fungus">
        <title>IMA Genome-F 9: Draft genome sequence of Annulohypoxylon stygium, Aspergillus mulundensis, Berkeleyomyces basicola (syn. Thielaviopsis basicola), Ceratocystis smalleyi, two Cercospora beticola strains, Coleophoma cylindrospora, Fusarium fracticaudum, Phialophora cf. hyalina, and Morchella septimelata.</title>
        <authorList>
            <person name="Wingfield B.D."/>
            <person name="Bills G.F."/>
            <person name="Dong Y."/>
            <person name="Huang W."/>
            <person name="Nel W.J."/>
            <person name="Swalarsk-Parry B.S."/>
            <person name="Vaghefi N."/>
            <person name="Wilken P.M."/>
            <person name="An Z."/>
            <person name="de Beer Z.W."/>
            <person name="De Vos L."/>
            <person name="Chen L."/>
            <person name="Duong T.A."/>
            <person name="Gao Y."/>
            <person name="Hammerbacher A."/>
            <person name="Kikkert J.R."/>
            <person name="Li Y."/>
            <person name="Li H."/>
            <person name="Li K."/>
            <person name="Li Q."/>
            <person name="Liu X."/>
            <person name="Ma X."/>
            <person name="Naidoo K."/>
            <person name="Pethybridge S.J."/>
            <person name="Sun J."/>
            <person name="Steenkamp E.T."/>
            <person name="van der Nest M.A."/>
            <person name="van Wyk S."/>
            <person name="Wingfield M.J."/>
            <person name="Xiong C."/>
            <person name="Yue Q."/>
            <person name="Zhang X."/>
        </authorList>
    </citation>
    <scope>NUCLEOTIDE SEQUENCE [LARGE SCALE GENOMIC DNA]</scope>
    <source>
        <strain evidence="1 2">BP6252</strain>
    </source>
</reference>
<dbReference type="OrthoDB" id="10349901at2759"/>